<keyword evidence="4" id="KW-0479">Metal-binding</keyword>
<keyword evidence="2" id="KW-0004">4Fe-4S</keyword>
<dbReference type="SUPFAM" id="SSF102114">
    <property type="entry name" value="Radical SAM enzymes"/>
    <property type="match status" value="1"/>
</dbReference>
<keyword evidence="5" id="KW-0408">Iron</keyword>
<organism evidence="9 10">
    <name type="scientific">Comamonas nitrativorans</name>
    <dbReference type="NCBI Taxonomy" id="108437"/>
    <lineage>
        <taxon>Bacteria</taxon>
        <taxon>Pseudomonadati</taxon>
        <taxon>Pseudomonadota</taxon>
        <taxon>Betaproteobacteria</taxon>
        <taxon>Burkholderiales</taxon>
        <taxon>Comamonadaceae</taxon>
        <taxon>Comamonas</taxon>
    </lineage>
</organism>
<evidence type="ECO:0000259" key="7">
    <source>
        <dbReference type="Pfam" id="PF04055"/>
    </source>
</evidence>
<dbReference type="InterPro" id="IPR058240">
    <property type="entry name" value="rSAM_sf"/>
</dbReference>
<dbReference type="PANTHER" id="PTHR43787">
    <property type="entry name" value="FEMO COFACTOR BIOSYNTHESIS PROTEIN NIFB-RELATED"/>
    <property type="match status" value="1"/>
</dbReference>
<dbReference type="PANTHER" id="PTHR43787:SF10">
    <property type="entry name" value="COFACTOR MODIFYING PROTEIN"/>
    <property type="match status" value="1"/>
</dbReference>
<dbReference type="Pfam" id="PF04055">
    <property type="entry name" value="Radical_SAM"/>
    <property type="match status" value="1"/>
</dbReference>
<keyword evidence="3" id="KW-0949">S-adenosyl-L-methionine</keyword>
<dbReference type="Proteomes" id="UP001595967">
    <property type="component" value="Unassembled WGS sequence"/>
</dbReference>
<dbReference type="InterPro" id="IPR023885">
    <property type="entry name" value="4Fe4S-binding_SPASM_dom"/>
</dbReference>
<evidence type="ECO:0000256" key="6">
    <source>
        <dbReference type="ARBA" id="ARBA00023014"/>
    </source>
</evidence>
<feature type="domain" description="4Fe4S-binding SPASM" evidence="8">
    <location>
        <begin position="648"/>
        <end position="720"/>
    </location>
</feature>
<keyword evidence="10" id="KW-1185">Reference proteome</keyword>
<dbReference type="CDD" id="cd01335">
    <property type="entry name" value="Radical_SAM"/>
    <property type="match status" value="1"/>
</dbReference>
<evidence type="ECO:0000256" key="1">
    <source>
        <dbReference type="ARBA" id="ARBA00001966"/>
    </source>
</evidence>
<reference evidence="10" key="1">
    <citation type="journal article" date="2019" name="Int. J. Syst. Evol. Microbiol.">
        <title>The Global Catalogue of Microorganisms (GCM) 10K type strain sequencing project: providing services to taxonomists for standard genome sequencing and annotation.</title>
        <authorList>
            <consortium name="The Broad Institute Genomics Platform"/>
            <consortium name="The Broad Institute Genome Sequencing Center for Infectious Disease"/>
            <person name="Wu L."/>
            <person name="Ma J."/>
        </authorList>
    </citation>
    <scope>NUCLEOTIDE SEQUENCE [LARGE SCALE GENOMIC DNA]</scope>
    <source>
        <strain evidence="10">JCM 11650</strain>
    </source>
</reference>
<dbReference type="CDD" id="cd21109">
    <property type="entry name" value="SPASM"/>
    <property type="match status" value="1"/>
</dbReference>
<name>A0ABV9GW96_9BURK</name>
<feature type="domain" description="Radical SAM core" evidence="7">
    <location>
        <begin position="461"/>
        <end position="574"/>
    </location>
</feature>
<evidence type="ECO:0000256" key="4">
    <source>
        <dbReference type="ARBA" id="ARBA00022723"/>
    </source>
</evidence>
<dbReference type="EMBL" id="JBHSEW010000006">
    <property type="protein sequence ID" value="MFC4622262.1"/>
    <property type="molecule type" value="Genomic_DNA"/>
</dbReference>
<evidence type="ECO:0000256" key="2">
    <source>
        <dbReference type="ARBA" id="ARBA00022485"/>
    </source>
</evidence>
<dbReference type="InterPro" id="IPR013785">
    <property type="entry name" value="Aldolase_TIM"/>
</dbReference>
<dbReference type="InterPro" id="IPR007197">
    <property type="entry name" value="rSAM"/>
</dbReference>
<evidence type="ECO:0000256" key="5">
    <source>
        <dbReference type="ARBA" id="ARBA00023004"/>
    </source>
</evidence>
<evidence type="ECO:0000313" key="10">
    <source>
        <dbReference type="Proteomes" id="UP001595967"/>
    </source>
</evidence>
<evidence type="ECO:0000256" key="3">
    <source>
        <dbReference type="ARBA" id="ARBA00022691"/>
    </source>
</evidence>
<gene>
    <name evidence="9" type="ORF">ACFO3A_08540</name>
</gene>
<dbReference type="Gene3D" id="3.20.20.70">
    <property type="entry name" value="Aldolase class I"/>
    <property type="match status" value="1"/>
</dbReference>
<comment type="caution">
    <text evidence="9">The sequence shown here is derived from an EMBL/GenBank/DDBJ whole genome shotgun (WGS) entry which is preliminary data.</text>
</comment>
<protein>
    <submittedName>
        <fullName evidence="9">Radical SAM protein</fullName>
    </submittedName>
</protein>
<comment type="cofactor">
    <cofactor evidence="1">
        <name>[4Fe-4S] cluster</name>
        <dbReference type="ChEBI" id="CHEBI:49883"/>
    </cofactor>
</comment>
<dbReference type="SFLD" id="SFLDS00029">
    <property type="entry name" value="Radical_SAM"/>
    <property type="match status" value="1"/>
</dbReference>
<accession>A0ABV9GW96</accession>
<dbReference type="Pfam" id="PF13186">
    <property type="entry name" value="SPASM"/>
    <property type="match status" value="1"/>
</dbReference>
<evidence type="ECO:0000313" key="9">
    <source>
        <dbReference type="EMBL" id="MFC4622262.1"/>
    </source>
</evidence>
<dbReference type="RefSeq" id="WP_377725632.1">
    <property type="nucleotide sequence ID" value="NZ_JBHSEW010000006.1"/>
</dbReference>
<keyword evidence="6" id="KW-0411">Iron-sulfur</keyword>
<sequence length="743" mass="84847">MSEIDGIVCIPDLLRGTRNFPEAFFDLVREPIRQGAGIAIGYPPGGRKPHGLAPGFDLAEFRTRAGMTADTFSDSAARQRQWTAFYHEIADSAIEYLFQHLPARHLLLTFEIPPWLARACVQREVEFLNLGVSPLRFGRDLYVALHCSSKVLWSRIASHRVSDEELRLEASLLGANVRMHRLRMETERNYPIEHLDGALLFVGQAPYDASLLASNGRSLRCADYADTLRTLSLNKRVVYKPHPFGLDFAREECQALQRITGQKPQHCHQNAYQILSSEDEVELVGISSGLLQEAEWFDKKAHTLFRPFIPLAKKGRGGGNVYQQVHFKTILSPSFWHQVLAPQRQAPQLIALPDMAHNHARETLDHWWDYSKVMTWERSLPVESFERSGGGLLRQHIESLERSLAQLSAAQVESNAESQKTTSITPDTQRWQNLDARHLKELTDPQEAAALFKHSVRMVEIEVSSYCNRKCWFCPNSTYDRMSNNKLMPAGMYSSILRQLASISYDGAITYSRYNEPLADKMILERIAEARRMLPNAQLHTNTNGDYLNLEYIEQLYAVGLRSLNIQIYLANKERYDHEKIKIAGDKTLKRVQLPHTLIRDTPGEWYEQRLHYRNMSIRLYGRNFETGGTSRGSEVPIHMDYQRTSPCLIPFWAVYIDHDGSTMPCCNLRSDIPAHTDYVIGKLTQQPDLFLQYASRFAANFRASLIKNGVKEGLCRNCHYAEERPSQEQTIQLANLLAARGT</sequence>
<evidence type="ECO:0000259" key="8">
    <source>
        <dbReference type="Pfam" id="PF13186"/>
    </source>
</evidence>
<proteinExistence type="predicted"/>